<reference evidence="1 2" key="1">
    <citation type="journal article" date="2020" name="Antonie Van Leeuwenhoek">
        <title>Rhodopirellula heiligendammensis sp. nov., Rhodopirellula pilleata sp. nov., and Rhodopirellula solitaria sp. nov. isolated from natural or artificial marine surfaces in Northern Germany and California, USA, and emended description of the genus Rhodopirellula.</title>
        <authorList>
            <person name="Kallscheuer N."/>
            <person name="Wiegand S."/>
            <person name="Jogler M."/>
            <person name="Boedeker C."/>
            <person name="Peeters S.H."/>
            <person name="Rast P."/>
            <person name="Heuer A."/>
            <person name="Jetten M.S.M."/>
            <person name="Rohde M."/>
            <person name="Jogler C."/>
        </authorList>
    </citation>
    <scope>NUCLEOTIDE SEQUENCE [LARGE SCALE GENOMIC DNA]</scope>
    <source>
        <strain evidence="1 2">Poly21</strain>
    </source>
</reference>
<dbReference type="Proteomes" id="UP000319908">
    <property type="component" value="Unassembled WGS sequence"/>
</dbReference>
<accession>A0A5C6BDS2</accession>
<sequence length="50" mass="5808">MLDAAERGILDRYLDASDSLNRMSERWQFCDFERAEMALETIGHAVRCLT</sequence>
<proteinExistence type="predicted"/>
<keyword evidence="2" id="KW-1185">Reference proteome</keyword>
<name>A0A5C6BDS2_9BACT</name>
<organism evidence="1 2">
    <name type="scientific">Allorhodopirellula heiligendammensis</name>
    <dbReference type="NCBI Taxonomy" id="2714739"/>
    <lineage>
        <taxon>Bacteria</taxon>
        <taxon>Pseudomonadati</taxon>
        <taxon>Planctomycetota</taxon>
        <taxon>Planctomycetia</taxon>
        <taxon>Pirellulales</taxon>
        <taxon>Pirellulaceae</taxon>
        <taxon>Allorhodopirellula</taxon>
    </lineage>
</organism>
<evidence type="ECO:0008006" key="3">
    <source>
        <dbReference type="Google" id="ProtNLM"/>
    </source>
</evidence>
<protein>
    <recommendedName>
        <fullName evidence="3">HEPN domain-containing protein</fullName>
    </recommendedName>
</protein>
<evidence type="ECO:0000313" key="1">
    <source>
        <dbReference type="EMBL" id="TWU10120.1"/>
    </source>
</evidence>
<evidence type="ECO:0000313" key="2">
    <source>
        <dbReference type="Proteomes" id="UP000319908"/>
    </source>
</evidence>
<comment type="caution">
    <text evidence="1">The sequence shown here is derived from an EMBL/GenBank/DDBJ whole genome shotgun (WGS) entry which is preliminary data.</text>
</comment>
<dbReference type="EMBL" id="SJPU01000004">
    <property type="protein sequence ID" value="TWU10120.1"/>
    <property type="molecule type" value="Genomic_DNA"/>
</dbReference>
<dbReference type="AlphaFoldDB" id="A0A5C6BDS2"/>
<gene>
    <name evidence="1" type="ORF">Poly21_50890</name>
</gene>